<accession>A0A841GMI3</accession>
<sequence>MDTSSSGPPPIPGYQLAAPTEADVRFALHRVFGKERAEQRWAEACATARVLVGSVDSARLAETVQALAAQGGATAAIARSIEIRMRTYARLAANSALAAGVRE</sequence>
<evidence type="ECO:0000313" key="2">
    <source>
        <dbReference type="Proteomes" id="UP000582837"/>
    </source>
</evidence>
<dbReference type="RefSeq" id="WP_170030657.1">
    <property type="nucleotide sequence ID" value="NZ_JABDTL010000001.1"/>
</dbReference>
<proteinExistence type="predicted"/>
<comment type="caution">
    <text evidence="1">The sequence shown here is derived from an EMBL/GenBank/DDBJ whole genome shotgun (WGS) entry which is preliminary data.</text>
</comment>
<name>A0A841GMI3_9BACT</name>
<organism evidence="1 2">
    <name type="scientific">Longimicrobium terrae</name>
    <dbReference type="NCBI Taxonomy" id="1639882"/>
    <lineage>
        <taxon>Bacteria</taxon>
        <taxon>Pseudomonadati</taxon>
        <taxon>Gemmatimonadota</taxon>
        <taxon>Longimicrobiia</taxon>
        <taxon>Longimicrobiales</taxon>
        <taxon>Longimicrobiaceae</taxon>
        <taxon>Longimicrobium</taxon>
    </lineage>
</organism>
<evidence type="ECO:0000313" key="1">
    <source>
        <dbReference type="EMBL" id="MBB6068512.1"/>
    </source>
</evidence>
<protein>
    <submittedName>
        <fullName evidence="1">Uncharacterized protein</fullName>
    </submittedName>
</protein>
<reference evidence="1 2" key="1">
    <citation type="submission" date="2020-08" db="EMBL/GenBank/DDBJ databases">
        <title>Genomic Encyclopedia of Type Strains, Phase IV (KMG-IV): sequencing the most valuable type-strain genomes for metagenomic binning, comparative biology and taxonomic classification.</title>
        <authorList>
            <person name="Goeker M."/>
        </authorList>
    </citation>
    <scope>NUCLEOTIDE SEQUENCE [LARGE SCALE GENOMIC DNA]</scope>
    <source>
        <strain evidence="1 2">DSM 29007</strain>
    </source>
</reference>
<keyword evidence="2" id="KW-1185">Reference proteome</keyword>
<dbReference type="AlphaFoldDB" id="A0A841GMI3"/>
<dbReference type="Proteomes" id="UP000582837">
    <property type="component" value="Unassembled WGS sequence"/>
</dbReference>
<gene>
    <name evidence="1" type="ORF">HNQ61_000123</name>
</gene>
<dbReference type="EMBL" id="JACHIA010000001">
    <property type="protein sequence ID" value="MBB6068512.1"/>
    <property type="molecule type" value="Genomic_DNA"/>
</dbReference>